<keyword evidence="3" id="KW-1185">Reference proteome</keyword>
<dbReference type="RefSeq" id="WP_076931233.1">
    <property type="nucleotide sequence ID" value="NZ_LT605205.1"/>
</dbReference>
<protein>
    <submittedName>
        <fullName evidence="2">Putative membrane protein</fullName>
    </submittedName>
</protein>
<evidence type="ECO:0000313" key="2">
    <source>
        <dbReference type="EMBL" id="SCD21386.1"/>
    </source>
</evidence>
<feature type="transmembrane region" description="Helical" evidence="1">
    <location>
        <begin position="104"/>
        <end position="123"/>
    </location>
</feature>
<dbReference type="EMBL" id="LT605205">
    <property type="protein sequence ID" value="SCD21386.1"/>
    <property type="molecule type" value="Genomic_DNA"/>
</dbReference>
<dbReference type="InterPro" id="IPR021215">
    <property type="entry name" value="DUF2752"/>
</dbReference>
<proteinExistence type="predicted"/>
<dbReference type="AlphaFoldDB" id="A0A1R3SYX2"/>
<accession>A0A1R3SYX2</accession>
<keyword evidence="1" id="KW-0812">Transmembrane</keyword>
<dbReference type="KEGG" id="psac:PSM36_2585"/>
<dbReference type="STRING" id="1642647.PSM36_2585"/>
<keyword evidence="1" id="KW-0472">Membrane</keyword>
<dbReference type="Pfam" id="PF10825">
    <property type="entry name" value="DUF2752"/>
    <property type="match status" value="1"/>
</dbReference>
<feature type="transmembrane region" description="Helical" evidence="1">
    <location>
        <begin position="7"/>
        <end position="27"/>
    </location>
</feature>
<evidence type="ECO:0000256" key="1">
    <source>
        <dbReference type="SAM" id="Phobius"/>
    </source>
</evidence>
<organism evidence="2 3">
    <name type="scientific">Proteiniphilum saccharofermentans</name>
    <dbReference type="NCBI Taxonomy" id="1642647"/>
    <lineage>
        <taxon>Bacteria</taxon>
        <taxon>Pseudomonadati</taxon>
        <taxon>Bacteroidota</taxon>
        <taxon>Bacteroidia</taxon>
        <taxon>Bacteroidales</taxon>
        <taxon>Dysgonomonadaceae</taxon>
        <taxon>Proteiniphilum</taxon>
    </lineage>
</organism>
<evidence type="ECO:0000313" key="3">
    <source>
        <dbReference type="Proteomes" id="UP000187464"/>
    </source>
</evidence>
<sequence length="127" mass="14215">MRKGLKIGIGAAVAVLVTAALYIFYTFDPEAQPLFPKCPFLLATGYECPGCGSQRAVHSLLHFNIGAALKYNAFMVLAIPYIFLGIYLQYFGGKKRFPGVEKFFFGRWAAVVLLAVIIAYWILRNLW</sequence>
<gene>
    <name evidence="2" type="ORF">PSM36_2585</name>
</gene>
<reference evidence="2 3" key="1">
    <citation type="submission" date="2016-08" db="EMBL/GenBank/DDBJ databases">
        <authorList>
            <person name="Seilhamer J.J."/>
        </authorList>
    </citation>
    <scope>NUCLEOTIDE SEQUENCE [LARGE SCALE GENOMIC DNA]</scope>
    <source>
        <strain evidence="2">M3/6</strain>
    </source>
</reference>
<feature type="transmembrane region" description="Helical" evidence="1">
    <location>
        <begin position="71"/>
        <end position="92"/>
    </location>
</feature>
<name>A0A1R3SYX2_9BACT</name>
<keyword evidence="1" id="KW-1133">Transmembrane helix</keyword>
<dbReference type="Proteomes" id="UP000187464">
    <property type="component" value="Chromosome I"/>
</dbReference>